<sequence length="22" mass="2494">LLIPAFVPRPIIYFATISFNNS</sequence>
<proteinExistence type="predicted"/>
<dbReference type="AlphaFoldDB" id="A0A382AIV7"/>
<evidence type="ECO:0000313" key="1">
    <source>
        <dbReference type="EMBL" id="SVB00937.1"/>
    </source>
</evidence>
<feature type="non-terminal residue" evidence="1">
    <location>
        <position position="1"/>
    </location>
</feature>
<reference evidence="1" key="1">
    <citation type="submission" date="2018-05" db="EMBL/GenBank/DDBJ databases">
        <authorList>
            <person name="Lanie J.A."/>
            <person name="Ng W.-L."/>
            <person name="Kazmierczak K.M."/>
            <person name="Andrzejewski T.M."/>
            <person name="Davidsen T.M."/>
            <person name="Wayne K.J."/>
            <person name="Tettelin H."/>
            <person name="Glass J.I."/>
            <person name="Rusch D."/>
            <person name="Podicherti R."/>
            <person name="Tsui H.-C.T."/>
            <person name="Winkler M.E."/>
        </authorList>
    </citation>
    <scope>NUCLEOTIDE SEQUENCE</scope>
</reference>
<dbReference type="EMBL" id="UINC01025409">
    <property type="protein sequence ID" value="SVB00937.1"/>
    <property type="molecule type" value="Genomic_DNA"/>
</dbReference>
<accession>A0A382AIV7</accession>
<organism evidence="1">
    <name type="scientific">marine metagenome</name>
    <dbReference type="NCBI Taxonomy" id="408172"/>
    <lineage>
        <taxon>unclassified sequences</taxon>
        <taxon>metagenomes</taxon>
        <taxon>ecological metagenomes</taxon>
    </lineage>
</organism>
<protein>
    <submittedName>
        <fullName evidence="1">Uncharacterized protein</fullName>
    </submittedName>
</protein>
<name>A0A382AIV7_9ZZZZ</name>
<gene>
    <name evidence="1" type="ORF">METZ01_LOCUS153791</name>
</gene>